<dbReference type="InterPro" id="IPR023865">
    <property type="entry name" value="Aliphatic_acid_kinase_CS"/>
</dbReference>
<dbReference type="CDD" id="cd24010">
    <property type="entry name" value="ASKHA_NBD_AcK_PK"/>
    <property type="match status" value="1"/>
</dbReference>
<feature type="site" description="Transition state stabilizer" evidence="6">
    <location>
        <position position="238"/>
    </location>
</feature>
<comment type="cofactor">
    <cofactor evidence="6">
        <name>Mg(2+)</name>
        <dbReference type="ChEBI" id="CHEBI:18420"/>
    </cofactor>
    <cofactor evidence="6">
        <name>Mn(2+)</name>
        <dbReference type="ChEBI" id="CHEBI:29035"/>
    </cofactor>
    <text evidence="6">Mg(2+). Can also accept Mn(2+).</text>
</comment>
<proteinExistence type="inferred from homology"/>
<evidence type="ECO:0000256" key="6">
    <source>
        <dbReference type="HAMAP-Rule" id="MF_00020"/>
    </source>
</evidence>
<dbReference type="Gene3D" id="3.30.420.40">
    <property type="match status" value="2"/>
</dbReference>
<dbReference type="PIRSF" id="PIRSF000722">
    <property type="entry name" value="Acetate_prop_kin"/>
    <property type="match status" value="1"/>
</dbReference>
<keyword evidence="6" id="KW-0963">Cytoplasm</keyword>
<keyword evidence="5 6" id="KW-0067">ATP-binding</keyword>
<dbReference type="Pfam" id="PF00871">
    <property type="entry name" value="Acetate_kinase"/>
    <property type="match status" value="1"/>
</dbReference>
<evidence type="ECO:0000256" key="3">
    <source>
        <dbReference type="ARBA" id="ARBA00022741"/>
    </source>
</evidence>
<keyword evidence="6" id="KW-0460">Magnesium</keyword>
<feature type="binding site" evidence="6">
    <location>
        <begin position="327"/>
        <end position="331"/>
    </location>
    <ligand>
        <name>ATP</name>
        <dbReference type="ChEBI" id="CHEBI:30616"/>
    </ligand>
</feature>
<comment type="function">
    <text evidence="6">Catalyzes the formation of acetyl phosphate from acetate and ATP. Can also catalyze the reverse reaction.</text>
</comment>
<dbReference type="NCBIfam" id="TIGR00016">
    <property type="entry name" value="ackA"/>
    <property type="match status" value="1"/>
</dbReference>
<dbReference type="PRINTS" id="PR00471">
    <property type="entry name" value="ACETATEKNASE"/>
</dbReference>
<feature type="binding site" evidence="6">
    <location>
        <position position="88"/>
    </location>
    <ligand>
        <name>substrate</name>
    </ligand>
</feature>
<dbReference type="RefSeq" id="WP_256602691.1">
    <property type="nucleotide sequence ID" value="NZ_JANIBJ010000021.1"/>
</dbReference>
<dbReference type="InterPro" id="IPR000890">
    <property type="entry name" value="Aliphatic_acid_kin_short-chain"/>
</dbReference>
<dbReference type="GO" id="GO:0016301">
    <property type="term" value="F:kinase activity"/>
    <property type="evidence" value="ECO:0007669"/>
    <property type="project" value="UniProtKB-KW"/>
</dbReference>
<comment type="caution">
    <text evidence="8">The sequence shown here is derived from an EMBL/GenBank/DDBJ whole genome shotgun (WGS) entry which is preliminary data.</text>
</comment>
<protein>
    <recommendedName>
        <fullName evidence="6">Acetate kinase</fullName>
        <ecNumber evidence="6">2.7.2.1</ecNumber>
    </recommendedName>
    <alternativeName>
        <fullName evidence="6">Acetokinase</fullName>
    </alternativeName>
</protein>
<feature type="binding site" evidence="6">
    <location>
        <position position="7"/>
    </location>
    <ligand>
        <name>Mg(2+)</name>
        <dbReference type="ChEBI" id="CHEBI:18420"/>
    </ligand>
</feature>
<comment type="catalytic activity">
    <reaction evidence="6">
        <text>acetate + ATP = acetyl phosphate + ADP</text>
        <dbReference type="Rhea" id="RHEA:11352"/>
        <dbReference type="ChEBI" id="CHEBI:22191"/>
        <dbReference type="ChEBI" id="CHEBI:30089"/>
        <dbReference type="ChEBI" id="CHEBI:30616"/>
        <dbReference type="ChEBI" id="CHEBI:456216"/>
        <dbReference type="EC" id="2.7.2.1"/>
    </reaction>
</comment>
<organism evidence="8 9">
    <name type="scientific">Methylomonas subterranea</name>
    <dbReference type="NCBI Taxonomy" id="2952225"/>
    <lineage>
        <taxon>Bacteria</taxon>
        <taxon>Pseudomonadati</taxon>
        <taxon>Pseudomonadota</taxon>
        <taxon>Gammaproteobacteria</taxon>
        <taxon>Methylococcales</taxon>
        <taxon>Methylococcaceae</taxon>
        <taxon>Methylomonas</taxon>
    </lineage>
</organism>
<evidence type="ECO:0000256" key="5">
    <source>
        <dbReference type="ARBA" id="ARBA00022840"/>
    </source>
</evidence>
<comment type="subunit">
    <text evidence="6">Homodimer.</text>
</comment>
<comment type="subcellular location">
    <subcellularLocation>
        <location evidence="6">Cytoplasm</location>
    </subcellularLocation>
</comment>
<dbReference type="PROSITE" id="PS01076">
    <property type="entry name" value="ACETATE_KINASE_2"/>
    <property type="match status" value="1"/>
</dbReference>
<evidence type="ECO:0000313" key="9">
    <source>
        <dbReference type="Proteomes" id="UP001524499"/>
    </source>
</evidence>
<comment type="similarity">
    <text evidence="1 6 7">Belongs to the acetokinase family.</text>
</comment>
<accession>A0ABT1THD8</accession>
<keyword evidence="3 6" id="KW-0547">Nucleotide-binding</keyword>
<reference evidence="8 9" key="1">
    <citation type="submission" date="2022-07" db="EMBL/GenBank/DDBJ databases">
        <title>Methylomonas rivi sp. nov., Methylomonas rosea sp. nov., Methylomonas aureus sp. nov. and Methylomonas subterranea sp. nov., four novel methanotrophs isolated from a freshwater creek and the deep terrestrial subsurface.</title>
        <authorList>
            <person name="Abin C."/>
            <person name="Sankaranarayanan K."/>
            <person name="Garner C."/>
            <person name="Sindelar R."/>
            <person name="Kotary K."/>
            <person name="Garner R."/>
            <person name="Barclay S."/>
            <person name="Lawson P."/>
            <person name="Krumholz L."/>
        </authorList>
    </citation>
    <scope>NUCLEOTIDE SEQUENCE [LARGE SCALE GENOMIC DNA]</scope>
    <source>
        <strain evidence="8 9">SURF-2</strain>
    </source>
</reference>
<evidence type="ECO:0000256" key="4">
    <source>
        <dbReference type="ARBA" id="ARBA00022777"/>
    </source>
</evidence>
<dbReference type="EC" id="2.7.2.1" evidence="6"/>
<dbReference type="Proteomes" id="UP001524499">
    <property type="component" value="Unassembled WGS sequence"/>
</dbReference>
<evidence type="ECO:0000256" key="2">
    <source>
        <dbReference type="ARBA" id="ARBA00022679"/>
    </source>
</evidence>
<keyword evidence="4 6" id="KW-0418">Kinase</keyword>
<dbReference type="PANTHER" id="PTHR21060:SF15">
    <property type="entry name" value="ACETATE KINASE-RELATED"/>
    <property type="match status" value="1"/>
</dbReference>
<comment type="pathway">
    <text evidence="6">Metabolic intermediate biosynthesis; acetyl-CoA biosynthesis; acetyl-CoA from acetate: step 1/2.</text>
</comment>
<evidence type="ECO:0000256" key="7">
    <source>
        <dbReference type="RuleBase" id="RU003835"/>
    </source>
</evidence>
<keyword evidence="9" id="KW-1185">Reference proteome</keyword>
<evidence type="ECO:0000256" key="1">
    <source>
        <dbReference type="ARBA" id="ARBA00008748"/>
    </source>
</evidence>
<feature type="binding site" evidence="6">
    <location>
        <position position="14"/>
    </location>
    <ligand>
        <name>ATP</name>
        <dbReference type="ChEBI" id="CHEBI:30616"/>
    </ligand>
</feature>
<dbReference type="PANTHER" id="PTHR21060">
    <property type="entry name" value="ACETATE KINASE"/>
    <property type="match status" value="1"/>
</dbReference>
<dbReference type="SUPFAM" id="SSF53067">
    <property type="entry name" value="Actin-like ATPase domain"/>
    <property type="match status" value="2"/>
</dbReference>
<dbReference type="HAMAP" id="MF_00020">
    <property type="entry name" value="Acetate_kinase"/>
    <property type="match status" value="1"/>
</dbReference>
<dbReference type="InterPro" id="IPR043129">
    <property type="entry name" value="ATPase_NBD"/>
</dbReference>
<keyword evidence="2 6" id="KW-0808">Transferase</keyword>
<sequence>MKILVLNAGSSSIKYSLFAMSDRRVLLSGILERIGEAMATHRYRLSDAEPVYLELPLVNHQQALQTLFSSLAASGAVRDGELACIGHRVVHGGEMFRQPALITPEVIKQIAGMIPLAPLHNPANLLGIEESLRLMGKLPQVAVFDTAFHQSLPDYAYRYPIPAELYSRHGVRRYGFHGTSHGYVAKQAAETLGKPLQELNLITLHLGNGASASAIENGLCVDTSMGMTPLEGLMMGTRCGDIDPALHFYLGRSLGLSLEAIEKLLNNDSGCRGICGENDMRGIHAMADAGDPAAKLSLAMYAYRIKKYIGAYFAVLGRVDALVFTGGIGENDAWLRQQSCDGLSALGIELDPARNQASILPCAAIHADSSRVKLLVIHTQEELEIAIQAETCLKNLN</sequence>
<feature type="site" description="Transition state stabilizer" evidence="6">
    <location>
        <position position="177"/>
    </location>
</feature>
<feature type="binding site" evidence="6">
    <location>
        <begin position="205"/>
        <end position="209"/>
    </location>
    <ligand>
        <name>ATP</name>
        <dbReference type="ChEBI" id="CHEBI:30616"/>
    </ligand>
</feature>
<name>A0ABT1THD8_9GAMM</name>
<feature type="binding site" evidence="6">
    <location>
        <begin position="279"/>
        <end position="281"/>
    </location>
    <ligand>
        <name>ATP</name>
        <dbReference type="ChEBI" id="CHEBI:30616"/>
    </ligand>
</feature>
<dbReference type="EMBL" id="JANIBJ010000021">
    <property type="protein sequence ID" value="MCQ8104871.1"/>
    <property type="molecule type" value="Genomic_DNA"/>
</dbReference>
<dbReference type="PROSITE" id="PS01075">
    <property type="entry name" value="ACETATE_KINASE_1"/>
    <property type="match status" value="1"/>
</dbReference>
<feature type="active site" description="Proton donor/acceptor" evidence="6">
    <location>
        <position position="145"/>
    </location>
</feature>
<feature type="binding site" evidence="6">
    <location>
        <position position="381"/>
    </location>
    <ligand>
        <name>Mg(2+)</name>
        <dbReference type="ChEBI" id="CHEBI:18420"/>
    </ligand>
</feature>
<gene>
    <name evidence="6" type="primary">ackA</name>
    <name evidence="8" type="ORF">NP590_12210</name>
</gene>
<keyword evidence="6" id="KW-0479">Metal-binding</keyword>
<evidence type="ECO:0000313" key="8">
    <source>
        <dbReference type="EMBL" id="MCQ8104871.1"/>
    </source>
</evidence>
<dbReference type="InterPro" id="IPR004372">
    <property type="entry name" value="Ac/propionate_kinase"/>
</dbReference>